<dbReference type="AlphaFoldDB" id="A0A087DP65"/>
<proteinExistence type="predicted"/>
<dbReference type="Proteomes" id="UP000029004">
    <property type="component" value="Unassembled WGS sequence"/>
</dbReference>
<dbReference type="OrthoDB" id="2020141at2"/>
<reference evidence="1 2" key="1">
    <citation type="submission" date="2014-03" db="EMBL/GenBank/DDBJ databases">
        <title>Genomics of Bifidobacteria.</title>
        <authorList>
            <person name="Ventura M."/>
            <person name="Milani C."/>
            <person name="Lugli G.A."/>
        </authorList>
    </citation>
    <scope>NUCLEOTIDE SEQUENCE [LARGE SCALE GENOMIC DNA]</scope>
    <source>
        <strain evidence="1 2">DSM 23968</strain>
    </source>
</reference>
<dbReference type="RefSeq" id="WP_156963172.1">
    <property type="nucleotide sequence ID" value="NZ_JGZP01000012.1"/>
</dbReference>
<name>A0A087DP65_9BIFI</name>
<comment type="caution">
    <text evidence="1">The sequence shown here is derived from an EMBL/GenBank/DDBJ whole genome shotgun (WGS) entry which is preliminary data.</text>
</comment>
<accession>A0A087DP65</accession>
<dbReference type="EMBL" id="JGZP01000012">
    <property type="protein sequence ID" value="KFI97315.1"/>
    <property type="molecule type" value="Genomic_DNA"/>
</dbReference>
<evidence type="ECO:0000313" key="1">
    <source>
        <dbReference type="EMBL" id="KFI97315.1"/>
    </source>
</evidence>
<evidence type="ECO:0000313" key="2">
    <source>
        <dbReference type="Proteomes" id="UP000029004"/>
    </source>
</evidence>
<gene>
    <name evidence="1" type="ORF">BSTEL_0035</name>
</gene>
<dbReference type="STRING" id="762211.BSTEL_0035"/>
<keyword evidence="2" id="KW-1185">Reference proteome</keyword>
<protein>
    <submittedName>
        <fullName evidence="1">ATPase AAA</fullName>
    </submittedName>
</protein>
<organism evidence="1 2">
    <name type="scientific">Bifidobacterium stellenboschense</name>
    <dbReference type="NCBI Taxonomy" id="762211"/>
    <lineage>
        <taxon>Bacteria</taxon>
        <taxon>Bacillati</taxon>
        <taxon>Actinomycetota</taxon>
        <taxon>Actinomycetes</taxon>
        <taxon>Bifidobacteriales</taxon>
        <taxon>Bifidobacteriaceae</taxon>
        <taxon>Bifidobacterium</taxon>
    </lineage>
</organism>
<sequence>MGKSVKYAGRYRMRLLEVQVIVDKGYGKVDFAIPYLREYLREHAAFIRMSLER</sequence>